<dbReference type="Proteomes" id="UP001321249">
    <property type="component" value="Unassembled WGS sequence"/>
</dbReference>
<proteinExistence type="predicted"/>
<dbReference type="Gene3D" id="1.10.10.10">
    <property type="entry name" value="Winged helix-like DNA-binding domain superfamily/Winged helix DNA-binding domain"/>
    <property type="match status" value="1"/>
</dbReference>
<organism evidence="3 4">
    <name type="scientific">Candidatus Lucifugimonas marina</name>
    <dbReference type="NCBI Taxonomy" id="3038979"/>
    <lineage>
        <taxon>Bacteria</taxon>
        <taxon>Bacillati</taxon>
        <taxon>Chloroflexota</taxon>
        <taxon>Dehalococcoidia</taxon>
        <taxon>SAR202 cluster</taxon>
        <taxon>Candidatus Lucifugimonadales</taxon>
        <taxon>Candidatus Lucifugimonadaceae</taxon>
        <taxon>Candidatus Lucifugimonas</taxon>
    </lineage>
</organism>
<dbReference type="AlphaFoldDB" id="A0AAJ5ZED9"/>
<reference evidence="3" key="2">
    <citation type="journal article" date="2023" name="Nat. Commun.">
        <title>Cultivation of marine bacteria of the SAR202 clade.</title>
        <authorList>
            <person name="Lim Y."/>
            <person name="Seo J.H."/>
            <person name="Giovannoni S.J."/>
            <person name="Kang I."/>
            <person name="Cho J.C."/>
        </authorList>
    </citation>
    <scope>NUCLEOTIDE SEQUENCE</scope>
    <source>
        <strain evidence="3">JH1073</strain>
    </source>
</reference>
<accession>A0AAJ5ZED9</accession>
<feature type="domain" description="HTH marR-type" evidence="1">
    <location>
        <begin position="1"/>
        <end position="114"/>
    </location>
</feature>
<dbReference type="Proteomes" id="UP001219901">
    <property type="component" value="Chromosome"/>
</dbReference>
<dbReference type="SUPFAM" id="SSF46785">
    <property type="entry name" value="Winged helix' DNA-binding domain"/>
    <property type="match status" value="1"/>
</dbReference>
<dbReference type="InterPro" id="IPR036390">
    <property type="entry name" value="WH_DNA-bd_sf"/>
</dbReference>
<dbReference type="RefSeq" id="WP_342825299.1">
    <property type="nucleotide sequence ID" value="NZ_CP046146.1"/>
</dbReference>
<dbReference type="EMBL" id="CP046147">
    <property type="protein sequence ID" value="WFG38609.1"/>
    <property type="molecule type" value="Genomic_DNA"/>
</dbReference>
<gene>
    <name evidence="2" type="ORF">GKO46_08975</name>
    <name evidence="3" type="ORF">GKO48_02980</name>
</gene>
<evidence type="ECO:0000313" key="2">
    <source>
        <dbReference type="EMBL" id="MDG0867200.1"/>
    </source>
</evidence>
<reference evidence="4 5" key="1">
    <citation type="submission" date="2019-11" db="EMBL/GenBank/DDBJ databases">
        <authorList>
            <person name="Cho J.-C."/>
        </authorList>
    </citation>
    <scope>NUCLEOTIDE SEQUENCE [LARGE SCALE GENOMIC DNA]</scope>
    <source>
        <strain evidence="3 4">JH1073</strain>
        <strain evidence="2 5">JH702</strain>
    </source>
</reference>
<evidence type="ECO:0000259" key="1">
    <source>
        <dbReference type="PROSITE" id="PS50995"/>
    </source>
</evidence>
<dbReference type="InterPro" id="IPR036388">
    <property type="entry name" value="WH-like_DNA-bd_sf"/>
</dbReference>
<evidence type="ECO:0000313" key="3">
    <source>
        <dbReference type="EMBL" id="WFG38609.1"/>
    </source>
</evidence>
<sequence>MSVSRDNILTIIRQNNGVNVDELAKQMQLAPATVRRHLDILERDGLVDHSEVRKPTGRPQYSFHLTEKGHDSVPKDYSRLLNELVSEIKNIPAAEITSQSGDEVLRSSLSRIGERRAAEYLQGRRPVEAVTAAFEDGGYDPIVETNNDGLKIRVTNCPYRRASIDDDIICTVDRSMVNSLLGSEVEHSVEMSPEANECVYMLGAKHLVQIDSQVLSS</sequence>
<protein>
    <submittedName>
        <fullName evidence="3">MarR family transcriptional regulator</fullName>
    </submittedName>
</protein>
<evidence type="ECO:0000313" key="5">
    <source>
        <dbReference type="Proteomes" id="UP001321249"/>
    </source>
</evidence>
<reference evidence="4" key="3">
    <citation type="submission" date="2023-06" db="EMBL/GenBank/DDBJ databases">
        <title>Pangenomics reveal diversification of enzyme families and niche specialization in globally abundant SAR202 bacteria.</title>
        <authorList>
            <person name="Saw J.H.W."/>
        </authorList>
    </citation>
    <scope>NUCLEOTIDE SEQUENCE [LARGE SCALE GENOMIC DNA]</scope>
    <source>
        <strain evidence="4">JH1073</strain>
    </source>
</reference>
<dbReference type="Pfam" id="PF01047">
    <property type="entry name" value="MarR"/>
    <property type="match status" value="1"/>
</dbReference>
<keyword evidence="4" id="KW-1185">Reference proteome</keyword>
<dbReference type="SMART" id="SM00347">
    <property type="entry name" value="HTH_MARR"/>
    <property type="match status" value="1"/>
</dbReference>
<dbReference type="CDD" id="cd00090">
    <property type="entry name" value="HTH_ARSR"/>
    <property type="match status" value="1"/>
</dbReference>
<name>A0AAJ5ZED9_9CHLR</name>
<dbReference type="PROSITE" id="PS50995">
    <property type="entry name" value="HTH_MARR_2"/>
    <property type="match status" value="1"/>
</dbReference>
<dbReference type="InterPro" id="IPR011991">
    <property type="entry name" value="ArsR-like_HTH"/>
</dbReference>
<dbReference type="InterPro" id="IPR000835">
    <property type="entry name" value="HTH_MarR-typ"/>
</dbReference>
<dbReference type="GO" id="GO:0003700">
    <property type="term" value="F:DNA-binding transcription factor activity"/>
    <property type="evidence" value="ECO:0007669"/>
    <property type="project" value="InterPro"/>
</dbReference>
<evidence type="ECO:0000313" key="4">
    <source>
        <dbReference type="Proteomes" id="UP001219901"/>
    </source>
</evidence>
<dbReference type="EMBL" id="WMBE01000002">
    <property type="protein sequence ID" value="MDG0867200.1"/>
    <property type="molecule type" value="Genomic_DNA"/>
</dbReference>